<dbReference type="InterPro" id="IPR017972">
    <property type="entry name" value="Cyt_P450_CS"/>
</dbReference>
<evidence type="ECO:0000256" key="3">
    <source>
        <dbReference type="ARBA" id="ARBA00022723"/>
    </source>
</evidence>
<dbReference type="GO" id="GO:0004497">
    <property type="term" value="F:monooxygenase activity"/>
    <property type="evidence" value="ECO:0007669"/>
    <property type="project" value="UniProtKB-KW"/>
</dbReference>
<dbReference type="Gene3D" id="1.10.630.10">
    <property type="entry name" value="Cytochrome P450"/>
    <property type="match status" value="1"/>
</dbReference>
<keyword evidence="7" id="KW-0732">Signal</keyword>
<feature type="signal peptide" evidence="7">
    <location>
        <begin position="1"/>
        <end position="24"/>
    </location>
</feature>
<dbReference type="InterPro" id="IPR002403">
    <property type="entry name" value="Cyt_P450_E_grp-IV"/>
</dbReference>
<sequence>MEFSIFHIPILAFLAYSLQKLCVAYFHPLSNVPNAHFTTPLSRAWLLVQKYRGCENHARHAAHKRLGPIIRLGPHELSINSIEGVQTVYNNSSFERTEWFLNAFRGREAPFMVCMLRTKEHGSRKRMMASIYMKTYIQNSPVIKSLVIDVFQKSFRNELAKWAVDALTVDVMQAFQPCVTDFTTGWLFGIKARTDWLHNKSEANTFYRNFERSGADDAQQNLRQWSNEMCQKSLKTADAKNDICQDGGATHKASVCSELHTHLRKTENPEATATFLKDEMLDHVIANQIATAIVLTYVTYSLSLNPLWQTKLRSELNNLSTPQNEKFPSPRDLDSLPILDAIITETLRLYSPNPGPWPRHHPTSSCQINGGYTIPARTTISASSYTLHRNDSVFPDPEEWKPERWLEASTEQRAGMMKWFWAFGSGTRMCIGSNLALLSLKAVVKVIYSEFETEIVDGSGMEQMDSVIAGPVGDKLLLKFVKVK</sequence>
<dbReference type="KEGG" id="glz:GLAREA_04276"/>
<evidence type="ECO:0000313" key="9">
    <source>
        <dbReference type="Proteomes" id="UP000016922"/>
    </source>
</evidence>
<keyword evidence="9" id="KW-1185">Reference proteome</keyword>
<dbReference type="InterPro" id="IPR001128">
    <property type="entry name" value="Cyt_P450"/>
</dbReference>
<name>S3CP44_GLAL2</name>
<feature type="chain" id="PRO_5004507505" evidence="7">
    <location>
        <begin position="25"/>
        <end position="484"/>
    </location>
</feature>
<keyword evidence="6" id="KW-0503">Monooxygenase</keyword>
<dbReference type="EMBL" id="KE145369">
    <property type="protein sequence ID" value="EPE27485.1"/>
    <property type="molecule type" value="Genomic_DNA"/>
</dbReference>
<keyword evidence="6" id="KW-0560">Oxidoreductase</keyword>
<organism evidence="8 9">
    <name type="scientific">Glarea lozoyensis (strain ATCC 20868 / MF5171)</name>
    <dbReference type="NCBI Taxonomy" id="1116229"/>
    <lineage>
        <taxon>Eukaryota</taxon>
        <taxon>Fungi</taxon>
        <taxon>Dikarya</taxon>
        <taxon>Ascomycota</taxon>
        <taxon>Pezizomycotina</taxon>
        <taxon>Leotiomycetes</taxon>
        <taxon>Helotiales</taxon>
        <taxon>Helotiaceae</taxon>
        <taxon>Glarea</taxon>
    </lineage>
</organism>
<dbReference type="InterPro" id="IPR036396">
    <property type="entry name" value="Cyt_P450_sf"/>
</dbReference>
<dbReference type="STRING" id="1116229.S3CP44"/>
<protein>
    <submittedName>
        <fullName evidence="8">Cytochrome P450</fullName>
    </submittedName>
</protein>
<dbReference type="GeneID" id="19463331"/>
<dbReference type="GO" id="GO:0016705">
    <property type="term" value="F:oxidoreductase activity, acting on paired donors, with incorporation or reduction of molecular oxygen"/>
    <property type="evidence" value="ECO:0007669"/>
    <property type="project" value="InterPro"/>
</dbReference>
<dbReference type="HOGENOM" id="CLU_001570_14_2_1"/>
<dbReference type="GO" id="GO:0005506">
    <property type="term" value="F:iron ion binding"/>
    <property type="evidence" value="ECO:0007669"/>
    <property type="project" value="InterPro"/>
</dbReference>
<evidence type="ECO:0000256" key="7">
    <source>
        <dbReference type="SAM" id="SignalP"/>
    </source>
</evidence>
<dbReference type="PRINTS" id="PR00465">
    <property type="entry name" value="EP450IV"/>
</dbReference>
<proteinExistence type="inferred from homology"/>
<dbReference type="eggNOG" id="KOG0157">
    <property type="taxonomic scope" value="Eukaryota"/>
</dbReference>
<accession>S3CP44</accession>
<dbReference type="RefSeq" id="XP_008084844.1">
    <property type="nucleotide sequence ID" value="XM_008086653.1"/>
</dbReference>
<dbReference type="PANTHER" id="PTHR24305:SF166">
    <property type="entry name" value="CYTOCHROME P450 12A4, MITOCHONDRIAL-RELATED"/>
    <property type="match status" value="1"/>
</dbReference>
<evidence type="ECO:0000256" key="6">
    <source>
        <dbReference type="RuleBase" id="RU000461"/>
    </source>
</evidence>
<dbReference type="OrthoDB" id="1470350at2759"/>
<comment type="similarity">
    <text evidence="2 6">Belongs to the cytochrome P450 family.</text>
</comment>
<dbReference type="PROSITE" id="PS00086">
    <property type="entry name" value="CYTOCHROME_P450"/>
    <property type="match status" value="1"/>
</dbReference>
<dbReference type="PANTHER" id="PTHR24305">
    <property type="entry name" value="CYTOCHROME P450"/>
    <property type="match status" value="1"/>
</dbReference>
<evidence type="ECO:0000256" key="5">
    <source>
        <dbReference type="PIRSR" id="PIRSR602403-1"/>
    </source>
</evidence>
<dbReference type="InterPro" id="IPR050121">
    <property type="entry name" value="Cytochrome_P450_monoxygenase"/>
</dbReference>
<evidence type="ECO:0000313" key="8">
    <source>
        <dbReference type="EMBL" id="EPE27485.1"/>
    </source>
</evidence>
<keyword evidence="4 5" id="KW-0408">Iron</keyword>
<dbReference type="SUPFAM" id="SSF48264">
    <property type="entry name" value="Cytochrome P450"/>
    <property type="match status" value="1"/>
</dbReference>
<evidence type="ECO:0000256" key="1">
    <source>
        <dbReference type="ARBA" id="ARBA00001971"/>
    </source>
</evidence>
<gene>
    <name evidence="8" type="ORF">GLAREA_04276</name>
</gene>
<dbReference type="Proteomes" id="UP000016922">
    <property type="component" value="Unassembled WGS sequence"/>
</dbReference>
<reference evidence="8 9" key="1">
    <citation type="journal article" date="2013" name="BMC Genomics">
        <title>Genomics-driven discovery of the pneumocandin biosynthetic gene cluster in the fungus Glarea lozoyensis.</title>
        <authorList>
            <person name="Chen L."/>
            <person name="Yue Q."/>
            <person name="Zhang X."/>
            <person name="Xiang M."/>
            <person name="Wang C."/>
            <person name="Li S."/>
            <person name="Che Y."/>
            <person name="Ortiz-Lopez F.J."/>
            <person name="Bills G.F."/>
            <person name="Liu X."/>
            <person name="An Z."/>
        </authorList>
    </citation>
    <scope>NUCLEOTIDE SEQUENCE [LARGE SCALE GENOMIC DNA]</scope>
    <source>
        <strain evidence="9">ATCC 20868 / MF5171</strain>
    </source>
</reference>
<dbReference type="OMA" id="YANETIH"/>
<comment type="cofactor">
    <cofactor evidence="1 5">
        <name>heme</name>
        <dbReference type="ChEBI" id="CHEBI:30413"/>
    </cofactor>
</comment>
<keyword evidence="3 5" id="KW-0479">Metal-binding</keyword>
<dbReference type="PRINTS" id="PR00385">
    <property type="entry name" value="P450"/>
</dbReference>
<evidence type="ECO:0000256" key="4">
    <source>
        <dbReference type="ARBA" id="ARBA00023004"/>
    </source>
</evidence>
<feature type="binding site" description="axial binding residue" evidence="5">
    <location>
        <position position="430"/>
    </location>
    <ligand>
        <name>heme</name>
        <dbReference type="ChEBI" id="CHEBI:30413"/>
    </ligand>
    <ligandPart>
        <name>Fe</name>
        <dbReference type="ChEBI" id="CHEBI:18248"/>
    </ligandPart>
</feature>
<dbReference type="GO" id="GO:0020037">
    <property type="term" value="F:heme binding"/>
    <property type="evidence" value="ECO:0007669"/>
    <property type="project" value="InterPro"/>
</dbReference>
<evidence type="ECO:0000256" key="2">
    <source>
        <dbReference type="ARBA" id="ARBA00010617"/>
    </source>
</evidence>
<dbReference type="Pfam" id="PF00067">
    <property type="entry name" value="p450"/>
    <property type="match status" value="1"/>
</dbReference>
<dbReference type="AlphaFoldDB" id="S3CP44"/>
<keyword evidence="5 6" id="KW-0349">Heme</keyword>